<feature type="transmembrane region" description="Helical" evidence="6">
    <location>
        <begin position="391"/>
        <end position="410"/>
    </location>
</feature>
<evidence type="ECO:0000313" key="7">
    <source>
        <dbReference type="EMBL" id="SUQ15056.1"/>
    </source>
</evidence>
<dbReference type="PANTHER" id="PTHR42770">
    <property type="entry name" value="AMINO ACID TRANSPORTER-RELATED"/>
    <property type="match status" value="1"/>
</dbReference>
<dbReference type="Proteomes" id="UP000254051">
    <property type="component" value="Unassembled WGS sequence"/>
</dbReference>
<name>A0A315ZTT5_9FIRM</name>
<keyword evidence="5 6" id="KW-0472">Membrane</keyword>
<feature type="transmembrane region" description="Helical" evidence="6">
    <location>
        <begin position="351"/>
        <end position="370"/>
    </location>
</feature>
<dbReference type="InterPro" id="IPR002293">
    <property type="entry name" value="AA/rel_permease1"/>
</dbReference>
<evidence type="ECO:0000256" key="6">
    <source>
        <dbReference type="SAM" id="Phobius"/>
    </source>
</evidence>
<protein>
    <submittedName>
        <fullName evidence="7">Amino acid transporter</fullName>
    </submittedName>
</protein>
<evidence type="ECO:0000256" key="3">
    <source>
        <dbReference type="ARBA" id="ARBA00022692"/>
    </source>
</evidence>
<accession>A0A315ZTT5</accession>
<dbReference type="InterPro" id="IPR050367">
    <property type="entry name" value="APC_superfamily"/>
</dbReference>
<feature type="transmembrane region" description="Helical" evidence="6">
    <location>
        <begin position="272"/>
        <end position="305"/>
    </location>
</feature>
<comment type="subcellular location">
    <subcellularLocation>
        <location evidence="1">Cell membrane</location>
        <topology evidence="1">Multi-pass membrane protein</topology>
    </subcellularLocation>
</comment>
<feature type="transmembrane region" description="Helical" evidence="6">
    <location>
        <begin position="416"/>
        <end position="434"/>
    </location>
</feature>
<evidence type="ECO:0000313" key="8">
    <source>
        <dbReference type="Proteomes" id="UP000254051"/>
    </source>
</evidence>
<dbReference type="RefSeq" id="WP_109712517.1">
    <property type="nucleotide sequence ID" value="NZ_QGDS01000009.1"/>
</dbReference>
<feature type="transmembrane region" description="Helical" evidence="6">
    <location>
        <begin position="187"/>
        <end position="206"/>
    </location>
</feature>
<feature type="transmembrane region" description="Helical" evidence="6">
    <location>
        <begin position="9"/>
        <end position="29"/>
    </location>
</feature>
<feature type="transmembrane region" description="Helical" evidence="6">
    <location>
        <begin position="125"/>
        <end position="145"/>
    </location>
</feature>
<dbReference type="GO" id="GO:0005886">
    <property type="term" value="C:plasma membrane"/>
    <property type="evidence" value="ECO:0007669"/>
    <property type="project" value="UniProtKB-SubCell"/>
</dbReference>
<dbReference type="OrthoDB" id="178667at2"/>
<reference evidence="8" key="1">
    <citation type="submission" date="2017-07" db="EMBL/GenBank/DDBJ databases">
        <authorList>
            <person name="Varghese N."/>
            <person name="Submissions S."/>
        </authorList>
    </citation>
    <scope>NUCLEOTIDE SEQUENCE [LARGE SCALE GENOMIC DNA]</scope>
    <source>
        <strain evidence="8">NLAE-zl-C134</strain>
    </source>
</reference>
<keyword evidence="4 6" id="KW-1133">Transmembrane helix</keyword>
<dbReference type="EMBL" id="UHJJ01000009">
    <property type="protein sequence ID" value="SUQ15056.1"/>
    <property type="molecule type" value="Genomic_DNA"/>
</dbReference>
<keyword evidence="3 6" id="KW-0812">Transmembrane</keyword>
<feature type="transmembrane region" description="Helical" evidence="6">
    <location>
        <begin position="227"/>
        <end position="252"/>
    </location>
</feature>
<proteinExistence type="predicted"/>
<dbReference type="PANTHER" id="PTHR42770:SF18">
    <property type="entry name" value="ARGININE_AGMATINE ANTIPORTER"/>
    <property type="match status" value="1"/>
</dbReference>
<gene>
    <name evidence="7" type="ORF">SAMN05216529_109107</name>
</gene>
<organism evidence="7 8">
    <name type="scientific">Faecalicatena contorta</name>
    <dbReference type="NCBI Taxonomy" id="39482"/>
    <lineage>
        <taxon>Bacteria</taxon>
        <taxon>Bacillati</taxon>
        <taxon>Bacillota</taxon>
        <taxon>Clostridia</taxon>
        <taxon>Lachnospirales</taxon>
        <taxon>Lachnospiraceae</taxon>
        <taxon>Faecalicatena</taxon>
    </lineage>
</organism>
<evidence type="ECO:0000256" key="5">
    <source>
        <dbReference type="ARBA" id="ARBA00023136"/>
    </source>
</evidence>
<dbReference type="AlphaFoldDB" id="A0A315ZTT5"/>
<feature type="transmembrane region" description="Helical" evidence="6">
    <location>
        <begin position="326"/>
        <end position="345"/>
    </location>
</feature>
<dbReference type="GO" id="GO:0022857">
    <property type="term" value="F:transmembrane transporter activity"/>
    <property type="evidence" value="ECO:0007669"/>
    <property type="project" value="InterPro"/>
</dbReference>
<keyword evidence="2" id="KW-1003">Cell membrane</keyword>
<sequence>MKQGFKRDLGIFTTISIIVGQMIGSGIYMAPQGLAALSNPWVALLAVAITGIGTLFLALSFARLDNKKAATGSVIIYAKEAFGDLPAFWVGWSYWCGCWIANGAIVIAGLNYISYFFPSMAGNTFPKFIACTLILWAYTIINIIGVKIAGRINLVLTVLKLLPLLLFAVVAVIHFDTSNFNTMSSQAVSGMGALPMGMAYMLWSFIGFEGASVSADEVENPRQIGRLTIISTVIVIIIYAILVALAAGNMTQNELAGSSSPLADIMYRATGGYWAGALISLGASISAIGCVGAWILSAARVTYALGESKLMPATFAKLSEKRGTPVNGLLINGVLMTVVMLLGYLTNGGDLYSFLSMMAVMTFLVFYLFGAASEIMISGREIKKPFNVIQFMKKSAVGLIALVYSIYTIIGSGMQYVFYGFLLILLGIPVFIYVKLKQE</sequence>
<evidence type="ECO:0000256" key="1">
    <source>
        <dbReference type="ARBA" id="ARBA00004651"/>
    </source>
</evidence>
<feature type="transmembrane region" description="Helical" evidence="6">
    <location>
        <begin position="41"/>
        <end position="64"/>
    </location>
</feature>
<dbReference type="Pfam" id="PF13520">
    <property type="entry name" value="AA_permease_2"/>
    <property type="match status" value="1"/>
</dbReference>
<evidence type="ECO:0000256" key="4">
    <source>
        <dbReference type="ARBA" id="ARBA00022989"/>
    </source>
</evidence>
<dbReference type="Gene3D" id="1.20.1740.10">
    <property type="entry name" value="Amino acid/polyamine transporter I"/>
    <property type="match status" value="1"/>
</dbReference>
<feature type="transmembrane region" description="Helical" evidence="6">
    <location>
        <begin position="152"/>
        <end position="175"/>
    </location>
</feature>
<evidence type="ECO:0000256" key="2">
    <source>
        <dbReference type="ARBA" id="ARBA00022475"/>
    </source>
</evidence>
<feature type="transmembrane region" description="Helical" evidence="6">
    <location>
        <begin position="85"/>
        <end position="113"/>
    </location>
</feature>
<keyword evidence="8" id="KW-1185">Reference proteome</keyword>
<dbReference type="PIRSF" id="PIRSF006060">
    <property type="entry name" value="AA_transporter"/>
    <property type="match status" value="1"/>
</dbReference>